<dbReference type="InParanoid" id="I7LXT4"/>
<organism evidence="2 3">
    <name type="scientific">Tetrahymena thermophila (strain SB210)</name>
    <dbReference type="NCBI Taxonomy" id="312017"/>
    <lineage>
        <taxon>Eukaryota</taxon>
        <taxon>Sar</taxon>
        <taxon>Alveolata</taxon>
        <taxon>Ciliophora</taxon>
        <taxon>Intramacronucleata</taxon>
        <taxon>Oligohymenophorea</taxon>
        <taxon>Hymenostomatida</taxon>
        <taxon>Tetrahymenina</taxon>
        <taxon>Tetrahymenidae</taxon>
        <taxon>Tetrahymena</taxon>
    </lineage>
</organism>
<feature type="signal peptide" evidence="1">
    <location>
        <begin position="1"/>
        <end position="23"/>
    </location>
</feature>
<proteinExistence type="predicted"/>
<sequence length="2436" mass="270561">MRNFNNCFTIVFIISQLLQQILSGQIYGTDIQVMYPVAFQATQYSFNIMFETILTAGNYLRISMPYQIDYLNGVNDVKIVIQDALKANPAMSTNTVTVQDSIYHFSFPSDILPFTWYSVTLTGVVNLDNPQTVGFQNLIQVATVTSTVSSAVVIDSNFLFGFFALSSTPPSTATIQATALPGQNNLINVPGQSYQITLVLATTQNVSSYDQSNPSGVQYQVAMTDISFSFMNPSSCTILNRPTGICSCSSYQSNPAILLISCSQDLLVANTQPIQVQVTVQNSMKQVQNNQGFNLSVIYPPTQQVVETGSNSSFFSISYIQLSNLQLKLMHGIPYTTSFLQNYQVPLGIYIPSTSSPRFQPFNSVRVVFQVTSAISNPNGGLVIQLTYNSAESILESSIYHNLPQINPNTPIKCQFNYQLKMVSCVQVGQLLSNTNYFVGCRIALTNNPTLITDSNNNLAIQNFGGVQILSALKDSNGNAYFGPVSQITYPVNSINVYKNVEFIDSTGTHSLVNFGDNIVVSSSSALTLSQAFAASITNGANIGIFPSSSNQRLLFYIGVTQMQQTFQDFLGYRQQSTMKLIYNDNVIQISAADQLKGIEVQSTQTSYFTAYNTAATQLNPANMITQQQDSQNNKLFSYAQLQINSQRPIFAANNQGFSLQNVQFPSTFRTSQFLADDRVLDFLLTFMYQQSSTQTNLLSNSQMLFHGYTISSSYVDSSNPYEASFSNVYSKGADYNKGYKIPTLLRLYGQLTTTQIGVATVTGLKIAIIPDRAVQKFFTVNQFYVTPGQSPNEGCGGTTQFCYSYEDGGSQKISSPPDNWSLNPFVVLDLSSVTINLSQAIALALKSQKQPKTINIAVFQFQPNGLIEVVNTFRLFGASLGLSNFLTNQRFYNQVVGTITSANSWDQTSNYSENSGQMSSLYQISSLSSIGPSKTATSFLILSQHTDSGNLVNRNNQASLLYGSGFTICSFQNDLIGTSQITAFPGSSSVSKCIQKFRYKTYLMDIPYYNYITFCPFDSSSYTDGATGLGVTFQSFNFPNQWGVGYPLQNKFAYSWSNNNGQIIAMMQETQKVPATGYVSGCLSTAWSPQYQKQTDRQQISMNITPSVQATLNLITDFYNIILTFDGLPSGMIFFQQCFVQTVSNPSSNISPQYTNCAAKIKTSTVIQFTITKINDDGIPISFNPSQQFSINFVISFLGTTSNLQKFTVQLALNSYIQDLCNSGTQTSLPAAAAPSSPGTSSASITISNFQCTTPTILSNTMCQWNFAYSGISSIPNTTIRFYLGFLSTPKMISNLDCQIFEQKTYHNYFPEGVDSGQVTGYQPSDKFSQISYNLVQNTMDIVFRGYYTPPTSPFLMKCFGFKTPTGDNNSNLSVQWIDTTQSQNTVIQSSFPNINYYSFTFFRAKQMTSSQLKLISKIFSAPGFEAVYTIQFVPQNVKIVKNSRIYIEFSVGYKQNLNSKGSSPQCQLNGYKVACILDQTNVRRLVVYPLYGTQTSLPPLQIYTLVIAGVQQPQQLDSYGYIWFGIDADDNLANGINEQGDLQDNQVQQAKISYLSYPSFSYSTLKIRQPRVLLSLNFTCSASTITSNRIAIIRLNPAFFNSQLDQQEVDFQCNFFRSGDPLRINITSTCERIFGNSLIRMNLTGDSFNNNQAASYWIQVFYLPSPDYSNTAINPIFLNFFITDSTMNTILYAIAPSLTQTSTPISFSTPSATSKQIMFYSYFSNLINPSVNAIQTVYNQLSGREKQLSITIYRGVITNNIIYLSFLQQNTQFDIDYSFYYVNSTVFGLFDIYMGKQSLSSSSVKINTGDNGIQIALAASETTPLNTYTLQIKKVGLFEPFEDPEISYLPNLVVNVQEYYCQISLSSTTLSIPVGSISGPIILDFSQCLPSKPMTVNAKITSVPSSDITFYSQANQVVGYLYQTQAVFYFSSNKSLQPPYNTYTVTFTFSGVNYHHFILSQNTLTITVTAPPAFQNTAITGFSQALSTDQSQIKITGQCNQSGYLYWVVGINESYLNSALFTVGVTLNQIMQQTLYYNPSTTVSLKNVLNDMRYKQFYWVGTPLSFSNQLLARNYGVMPVVSGSQFTLTLNDLPQRSIYSFTSYCYSNLGVASTAQNATWTTSWRLDSTGNPVNSYNHVQIDLTFNTQLSNDQINNLQCQLQQALSLNVYSLSTSTCAVCNQTQNYTIVNPASKQDLNFDPSTCVQKTKSTNAVVYTFYAWSGEQSTGIIIDVSKKLQALLASTPCFFVLALNYSYDLDIVQYFTNIYIITPITPQASTNLKPQIDLLNITYTNQNITLQLQNKNVPGFLIIGAHKFQSQQKVSSSDTSSQQLTRIALQPTPLKLRQGLFGDNTVMNLYHNTFVLTANQYYNFTINLTLNYEYAIYWTVASYDSCADSQYAPIGYKQFIFKGNQANSMILSLTSISLIIFMMLV</sequence>
<dbReference type="EMBL" id="GG662308">
    <property type="protein sequence ID" value="EAS06152.2"/>
    <property type="molecule type" value="Genomic_DNA"/>
</dbReference>
<protein>
    <recommendedName>
        <fullName evidence="4">Transmembrane protein</fullName>
    </recommendedName>
</protein>
<gene>
    <name evidence="2" type="ORF">TTHERM_00670760</name>
</gene>
<evidence type="ECO:0008006" key="4">
    <source>
        <dbReference type="Google" id="ProtNLM"/>
    </source>
</evidence>
<keyword evidence="3" id="KW-1185">Reference proteome</keyword>
<evidence type="ECO:0000313" key="3">
    <source>
        <dbReference type="Proteomes" id="UP000009168"/>
    </source>
</evidence>
<evidence type="ECO:0000313" key="2">
    <source>
        <dbReference type="EMBL" id="EAS06152.2"/>
    </source>
</evidence>
<feature type="chain" id="PRO_5003712256" description="Transmembrane protein" evidence="1">
    <location>
        <begin position="24"/>
        <end position="2436"/>
    </location>
</feature>
<dbReference type="OrthoDB" id="291363at2759"/>
<dbReference type="eggNOG" id="ENOG502SIQF">
    <property type="taxonomic scope" value="Eukaryota"/>
</dbReference>
<dbReference type="KEGG" id="tet:TTHERM_00670760"/>
<dbReference type="GeneID" id="7833355"/>
<reference evidence="3" key="1">
    <citation type="journal article" date="2006" name="PLoS Biol.">
        <title>Macronuclear genome sequence of the ciliate Tetrahymena thermophila, a model eukaryote.</title>
        <authorList>
            <person name="Eisen J.A."/>
            <person name="Coyne R.S."/>
            <person name="Wu M."/>
            <person name="Wu D."/>
            <person name="Thiagarajan M."/>
            <person name="Wortman J.R."/>
            <person name="Badger J.H."/>
            <person name="Ren Q."/>
            <person name="Amedeo P."/>
            <person name="Jones K.M."/>
            <person name="Tallon L.J."/>
            <person name="Delcher A.L."/>
            <person name="Salzberg S.L."/>
            <person name="Silva J.C."/>
            <person name="Haas B.J."/>
            <person name="Majoros W.H."/>
            <person name="Farzad M."/>
            <person name="Carlton J.M."/>
            <person name="Smith R.K. Jr."/>
            <person name="Garg J."/>
            <person name="Pearlman R.E."/>
            <person name="Karrer K.M."/>
            <person name="Sun L."/>
            <person name="Manning G."/>
            <person name="Elde N.C."/>
            <person name="Turkewitz A.P."/>
            <person name="Asai D.J."/>
            <person name="Wilkes D.E."/>
            <person name="Wang Y."/>
            <person name="Cai H."/>
            <person name="Collins K."/>
            <person name="Stewart B.A."/>
            <person name="Lee S.R."/>
            <person name="Wilamowska K."/>
            <person name="Weinberg Z."/>
            <person name="Ruzzo W.L."/>
            <person name="Wloga D."/>
            <person name="Gaertig J."/>
            <person name="Frankel J."/>
            <person name="Tsao C.-C."/>
            <person name="Gorovsky M.A."/>
            <person name="Keeling P.J."/>
            <person name="Waller R.F."/>
            <person name="Patron N.J."/>
            <person name="Cherry J.M."/>
            <person name="Stover N.A."/>
            <person name="Krieger C.J."/>
            <person name="del Toro C."/>
            <person name="Ryder H.F."/>
            <person name="Williamson S.C."/>
            <person name="Barbeau R.A."/>
            <person name="Hamilton E.P."/>
            <person name="Orias E."/>
        </authorList>
    </citation>
    <scope>NUCLEOTIDE SEQUENCE [LARGE SCALE GENOMIC DNA]</scope>
    <source>
        <strain evidence="3">SB210</strain>
    </source>
</reference>
<dbReference type="RefSeq" id="XP_001026397.2">
    <property type="nucleotide sequence ID" value="XM_001026397.2"/>
</dbReference>
<keyword evidence="1" id="KW-0732">Signal</keyword>
<evidence type="ECO:0000256" key="1">
    <source>
        <dbReference type="SAM" id="SignalP"/>
    </source>
</evidence>
<dbReference type="Proteomes" id="UP000009168">
    <property type="component" value="Unassembled WGS sequence"/>
</dbReference>
<accession>I7LXT4</accession>
<name>I7LXT4_TETTS</name>